<gene>
    <name evidence="2" type="ORF">OLEA9_A022505</name>
</gene>
<evidence type="ECO:0000313" key="3">
    <source>
        <dbReference type="Proteomes" id="UP000594638"/>
    </source>
</evidence>
<name>A0A8S0S5C2_OLEEU</name>
<accession>A0A8S0S5C2</accession>
<proteinExistence type="predicted"/>
<organism evidence="2 3">
    <name type="scientific">Olea europaea subsp. europaea</name>
    <dbReference type="NCBI Taxonomy" id="158383"/>
    <lineage>
        <taxon>Eukaryota</taxon>
        <taxon>Viridiplantae</taxon>
        <taxon>Streptophyta</taxon>
        <taxon>Embryophyta</taxon>
        <taxon>Tracheophyta</taxon>
        <taxon>Spermatophyta</taxon>
        <taxon>Magnoliopsida</taxon>
        <taxon>eudicotyledons</taxon>
        <taxon>Gunneridae</taxon>
        <taxon>Pentapetalae</taxon>
        <taxon>asterids</taxon>
        <taxon>lamiids</taxon>
        <taxon>Lamiales</taxon>
        <taxon>Oleaceae</taxon>
        <taxon>Oleeae</taxon>
        <taxon>Olea</taxon>
    </lineage>
</organism>
<comment type="caution">
    <text evidence="2">The sequence shown here is derived from an EMBL/GenBank/DDBJ whole genome shotgun (WGS) entry which is preliminary data.</text>
</comment>
<keyword evidence="3" id="KW-1185">Reference proteome</keyword>
<evidence type="ECO:0000256" key="1">
    <source>
        <dbReference type="SAM" id="MobiDB-lite"/>
    </source>
</evidence>
<feature type="region of interest" description="Disordered" evidence="1">
    <location>
        <begin position="1"/>
        <end position="22"/>
    </location>
</feature>
<dbReference type="EMBL" id="CACTIH010003861">
    <property type="protein sequence ID" value="CAA2986434.1"/>
    <property type="molecule type" value="Genomic_DNA"/>
</dbReference>
<protein>
    <submittedName>
        <fullName evidence="2">Uncharacterized protein</fullName>
    </submittedName>
</protein>
<evidence type="ECO:0000313" key="2">
    <source>
        <dbReference type="EMBL" id="CAA2986434.1"/>
    </source>
</evidence>
<dbReference type="Proteomes" id="UP000594638">
    <property type="component" value="Unassembled WGS sequence"/>
</dbReference>
<dbReference type="AlphaFoldDB" id="A0A8S0S5C2"/>
<reference evidence="2 3" key="1">
    <citation type="submission" date="2019-12" db="EMBL/GenBank/DDBJ databases">
        <authorList>
            <person name="Alioto T."/>
            <person name="Alioto T."/>
            <person name="Gomez Garrido J."/>
        </authorList>
    </citation>
    <scope>NUCLEOTIDE SEQUENCE [LARGE SCALE GENOMIC DNA]</scope>
</reference>
<dbReference type="Gramene" id="OE9A022505T1">
    <property type="protein sequence ID" value="OE9A022505C1"/>
    <property type="gene ID" value="OE9A022505"/>
</dbReference>
<sequence length="101" mass="10504">MGAKTQCLNPRLNLPNNHTTPSFPVLRSHPTPLLPQLGLPTASLSSRLRRFAASPLEVGFLSIPQKGVKIWAPSHLLAVQVSISAAAATGTGQGSGRSTVG</sequence>